<dbReference type="AlphaFoldDB" id="A0A6A6UWA3"/>
<feature type="region of interest" description="Disordered" evidence="1">
    <location>
        <begin position="229"/>
        <end position="271"/>
    </location>
</feature>
<protein>
    <submittedName>
        <fullName evidence="6">Uncharacterized protein</fullName>
    </submittedName>
</protein>
<gene>
    <name evidence="6" type="ORF">BT63DRAFT_409355</name>
</gene>
<dbReference type="PANTHER" id="PTHR36853:SF1">
    <property type="entry name" value="DUF3844 DOMAIN-CONTAINING PROTEIN"/>
    <property type="match status" value="1"/>
</dbReference>
<keyword evidence="2" id="KW-1133">Transmembrane helix</keyword>
<evidence type="ECO:0000256" key="2">
    <source>
        <dbReference type="SAM" id="Phobius"/>
    </source>
</evidence>
<dbReference type="InterPro" id="IPR053065">
    <property type="entry name" value="Archenteron_Induction-Rel"/>
</dbReference>
<keyword evidence="7" id="KW-1185">Reference proteome</keyword>
<accession>A0A6A6UWA3</accession>
<keyword evidence="2" id="KW-0812">Transmembrane</keyword>
<dbReference type="InterPro" id="IPR024382">
    <property type="entry name" value="Vps3844_C"/>
</dbReference>
<keyword evidence="3" id="KW-0732">Signal</keyword>
<feature type="transmembrane region" description="Helical" evidence="2">
    <location>
        <begin position="356"/>
        <end position="378"/>
    </location>
</feature>
<dbReference type="Pfam" id="PF21656">
    <property type="entry name" value="DUF6859"/>
    <property type="match status" value="1"/>
</dbReference>
<feature type="domain" description="Vacuolar sorting protein Vps3844 N-terminal" evidence="5">
    <location>
        <begin position="40"/>
        <end position="135"/>
    </location>
</feature>
<feature type="chain" id="PRO_5025529832" evidence="3">
    <location>
        <begin position="19"/>
        <end position="399"/>
    </location>
</feature>
<dbReference type="EMBL" id="MU004230">
    <property type="protein sequence ID" value="KAF2675254.1"/>
    <property type="molecule type" value="Genomic_DNA"/>
</dbReference>
<dbReference type="Pfam" id="PF12955">
    <property type="entry name" value="Vps3844_C"/>
    <property type="match status" value="1"/>
</dbReference>
<dbReference type="OrthoDB" id="5583277at2759"/>
<sequence length="399" mass="43088">MKLELISWLFGAAALVSASSSGQVLLLESPHQPATTSADTVSPKIARLIFAQRLGLSDDFSISGFEPAEIQQVDRYGGPQQHPMAGAPPKGSRVLIVVDGVEKSEDIFQHSQSTTSFEIIPAPHPEDTRELLSEFADHDSSKASNYHSNLRALNDLSEHVGNDLQIHGDKIILHLSSLTRLSQTYGLSSHQYKDEVIKVQHLIDELHAHDDFTTVTIAFMPPEAHCGKRAGAAKSYGGSQRRAVQLKARSEVPLHPDTKSNAKAESFSPATNQLTAAKSSIPARYTSQQGCERTTSNCTGHGECKVVATEKEDDRDIQYFSCVCNKPEVREFKDGGKKTTYFGGTACQKKDVAAPFWLLAGTSVMLVSVVTLGIGLLYSMGSEELPSVIGAGVSGPRAK</sequence>
<keyword evidence="2" id="KW-0472">Membrane</keyword>
<evidence type="ECO:0000256" key="3">
    <source>
        <dbReference type="SAM" id="SignalP"/>
    </source>
</evidence>
<dbReference type="Proteomes" id="UP000799302">
    <property type="component" value="Unassembled WGS sequence"/>
</dbReference>
<reference evidence="6" key="1">
    <citation type="journal article" date="2020" name="Stud. Mycol.">
        <title>101 Dothideomycetes genomes: a test case for predicting lifestyles and emergence of pathogens.</title>
        <authorList>
            <person name="Haridas S."/>
            <person name="Albert R."/>
            <person name="Binder M."/>
            <person name="Bloem J."/>
            <person name="Labutti K."/>
            <person name="Salamov A."/>
            <person name="Andreopoulos B."/>
            <person name="Baker S."/>
            <person name="Barry K."/>
            <person name="Bills G."/>
            <person name="Bluhm B."/>
            <person name="Cannon C."/>
            <person name="Castanera R."/>
            <person name="Culley D."/>
            <person name="Daum C."/>
            <person name="Ezra D."/>
            <person name="Gonzalez J."/>
            <person name="Henrissat B."/>
            <person name="Kuo A."/>
            <person name="Liang C."/>
            <person name="Lipzen A."/>
            <person name="Lutzoni F."/>
            <person name="Magnuson J."/>
            <person name="Mondo S."/>
            <person name="Nolan M."/>
            <person name="Ohm R."/>
            <person name="Pangilinan J."/>
            <person name="Park H.-J."/>
            <person name="Ramirez L."/>
            <person name="Alfaro M."/>
            <person name="Sun H."/>
            <person name="Tritt A."/>
            <person name="Yoshinaga Y."/>
            <person name="Zwiers L.-H."/>
            <person name="Turgeon B."/>
            <person name="Goodwin S."/>
            <person name="Spatafora J."/>
            <person name="Crous P."/>
            <person name="Grigoriev I."/>
        </authorList>
    </citation>
    <scope>NUCLEOTIDE SEQUENCE</scope>
    <source>
        <strain evidence="6">CBS 115976</strain>
    </source>
</reference>
<evidence type="ECO:0000259" key="4">
    <source>
        <dbReference type="Pfam" id="PF12955"/>
    </source>
</evidence>
<evidence type="ECO:0000313" key="7">
    <source>
        <dbReference type="Proteomes" id="UP000799302"/>
    </source>
</evidence>
<feature type="compositionally biased region" description="Basic and acidic residues" evidence="1">
    <location>
        <begin position="248"/>
        <end position="262"/>
    </location>
</feature>
<dbReference type="PANTHER" id="PTHR36853">
    <property type="entry name" value="EXPRESSED PROTEIN"/>
    <property type="match status" value="1"/>
</dbReference>
<dbReference type="InterPro" id="IPR049205">
    <property type="entry name" value="Vps3844_N"/>
</dbReference>
<dbReference type="GO" id="GO:0005783">
    <property type="term" value="C:endoplasmic reticulum"/>
    <property type="evidence" value="ECO:0007669"/>
    <property type="project" value="TreeGrafter"/>
</dbReference>
<evidence type="ECO:0000313" key="6">
    <source>
        <dbReference type="EMBL" id="KAF2675254.1"/>
    </source>
</evidence>
<feature type="domain" description="Vacuolar sorting protein Vps3844 C-terminal" evidence="4">
    <location>
        <begin position="285"/>
        <end position="391"/>
    </location>
</feature>
<evidence type="ECO:0000259" key="5">
    <source>
        <dbReference type="Pfam" id="PF21656"/>
    </source>
</evidence>
<evidence type="ECO:0000256" key="1">
    <source>
        <dbReference type="SAM" id="MobiDB-lite"/>
    </source>
</evidence>
<organism evidence="6 7">
    <name type="scientific">Microthyrium microscopicum</name>
    <dbReference type="NCBI Taxonomy" id="703497"/>
    <lineage>
        <taxon>Eukaryota</taxon>
        <taxon>Fungi</taxon>
        <taxon>Dikarya</taxon>
        <taxon>Ascomycota</taxon>
        <taxon>Pezizomycotina</taxon>
        <taxon>Dothideomycetes</taxon>
        <taxon>Dothideomycetes incertae sedis</taxon>
        <taxon>Microthyriales</taxon>
        <taxon>Microthyriaceae</taxon>
        <taxon>Microthyrium</taxon>
    </lineage>
</organism>
<proteinExistence type="predicted"/>
<feature type="signal peptide" evidence="3">
    <location>
        <begin position="1"/>
        <end position="18"/>
    </location>
</feature>
<name>A0A6A6UWA3_9PEZI</name>